<keyword evidence="4" id="KW-1185">Reference proteome</keyword>
<dbReference type="Gene3D" id="2.60.40.10">
    <property type="entry name" value="Immunoglobulins"/>
    <property type="match status" value="1"/>
</dbReference>
<dbReference type="Gene3D" id="1.20.1270.90">
    <property type="entry name" value="AF1782-like"/>
    <property type="match status" value="1"/>
</dbReference>
<dbReference type="InterPro" id="IPR013783">
    <property type="entry name" value="Ig-like_fold"/>
</dbReference>
<protein>
    <recommendedName>
        <fullName evidence="2">F5/8 type C domain-containing protein</fullName>
    </recommendedName>
</protein>
<sequence>MNKKKFGKKLTSLFLVGCITLTNLNITNVQANYTTSFVHKGKGTDYGKPTWNSNNTFAAEGLDYSDKMVSNMLKSIDIKDKSSLLTDSNNLPWMDKLLGNKGVIPDDNSDDSSANTLFSRGSALYLKSQDPSQLGFVGEVCYADTLGKSSMFSVDLSGQNLTESKELRNNYPSHENQTWTSTNLKVNQRKFITANNTAVALLDINNTTNKSITFDIAVSSPFITKSNGSELVGEKVACPLMVGTGVLNAYVEAMSYVDVHLTGNEMIPIGNSLKRTITLAAGQSINEKIVMGWIANEIPDSQTDYDKYTGFNDNETAFKQQVIDYNAWWSENIPYIDIPDNNIKKVLYYRWWCNRFNLLDANIPGNDWQFPMNMEGVLGYNNGITVSVAWAMQDLKWLRDPSYVYGTWLSQGEYSKGTNYKNNPGRPNTWTWDMMQNISQVGYDAYKIHGGGSKLLSKFANMSKDDVYGTLSTFSVNNTKYDNDNLVFYNHGPMTGNDGDTVSMHYNNGGSFARIDGSSTNYANAYATAKMYEALGDTNNANQLYSKASDIRAAFLKDLWFDGNDFDKDGKADTLGSGSFLHRQASTGELVPWRDNNLFAFSFGVVPKAGENGYNAKYLTQLKDYGDPNYYPIFPFFTADQTSIEKRIKAWINGTASAYGTNQFAFCNFGNYINVIRASMRYYPVSNIDVNTYQTLLDWGAWLHTVEPGNTDYLDSNEFFWLTNYFFGTNWTKTNPPRSTGNMVRSWIHHDTLGMMDYTTIEDMAGLQAREDDKIELWPLGVNYNYFTVDNIKYHNKDLSIVWQDPKKEAHYSGIPKGFSLYINGERMMTVDQMSHLIFDPQTGKVSFPKDVTGAAGNNSNTKVLYEKGTSTSFTSAVNTSLADNTKLVDCMNEAGVDIVHDGTNLVTRSMTKITATGINANSGIMNLANGDTAVSDNEDSNIKNNVTSFAGSNNKTDTILFDFGSKELMDNVKIYFYNNRLKNGYDAPNDYQIMYQTDKGEWKNIVGQIRTPSIAKSNYNNVEFVPVQTRYLKVLITHKQDYSTGITELQIYNNNLGIVPRDNIAPVIQAIPTNISTSVDTKLTINPVVTDDGLPKGELNFGWKVIKKPSETAVVSISNATERNPEFIFGTPGEYTLELTVNDGALSTKVTIPIKVYLNTSYLTEMIAKYSGTEYLKLNTSDYEKESWNRLVIAMNAAKDMLSKGGYTEAEVNAATNSMKDAISNLRYVNIALLATPSTNYCSSWEKLSSVNDGYIPLSPAKDESKGCYAYGNWGGSADSYQVEYTWEDEVTITGASTYFYNDQGGIGLPKAYVYQYYDEQKGAFVDVSNASKYSYTNGAFNDVNFDQVKTKRFRINMTKASSSVWNGIKEFRVIGTAKNNVQKGNIVSLENTSVNTIINQYPTMPSTVMATYENGTTSSIPVTWETISANKLSTATNFNVTGTVEGTTITAICHVYVKYDKSKLKNLIETADTMKQTDYPNVSKEMWSSFLESLQTAKDCFNNEASTEGDISNAVKSLEDAMNVLASTSSTRSNIAIKAIATSSYTSSWNTVNAVNDGKISLNNKSNVTPDGSQTSVYGNWGSNDNQSVTLTWENEKTLYTSSILFYDDREGNSAYHGETIDQWSGVGIPITYTYEYLDNDGKWVKISSIDENGAKVDTMNQTIFQTPIKTKALRITMVRNKLATGIIEWIVEGE</sequence>
<name>A0A7R7EJU3_9FIRM</name>
<dbReference type="Pfam" id="PF07554">
    <property type="entry name" value="FIVAR"/>
    <property type="match status" value="2"/>
</dbReference>
<evidence type="ECO:0000259" key="2">
    <source>
        <dbReference type="PROSITE" id="PS50022"/>
    </source>
</evidence>
<dbReference type="SUPFAM" id="SSF49299">
    <property type="entry name" value="PKD domain"/>
    <property type="match status" value="1"/>
</dbReference>
<keyword evidence="1" id="KW-0378">Hydrolase</keyword>
<evidence type="ECO:0000313" key="3">
    <source>
        <dbReference type="EMBL" id="BCN30059.1"/>
    </source>
</evidence>
<dbReference type="PROSITE" id="PS50022">
    <property type="entry name" value="FA58C_3"/>
    <property type="match status" value="1"/>
</dbReference>
<dbReference type="Gene3D" id="2.60.120.260">
    <property type="entry name" value="Galactose-binding domain-like"/>
    <property type="match status" value="3"/>
</dbReference>
<dbReference type="InterPro" id="IPR012341">
    <property type="entry name" value="6hp_glycosidase-like_sf"/>
</dbReference>
<organism evidence="3 4">
    <name type="scientific">Anaeromicropila herbilytica</name>
    <dbReference type="NCBI Taxonomy" id="2785025"/>
    <lineage>
        <taxon>Bacteria</taxon>
        <taxon>Bacillati</taxon>
        <taxon>Bacillota</taxon>
        <taxon>Clostridia</taxon>
        <taxon>Lachnospirales</taxon>
        <taxon>Lachnospiraceae</taxon>
        <taxon>Anaeromicropila</taxon>
    </lineage>
</organism>
<evidence type="ECO:0000313" key="4">
    <source>
        <dbReference type="Proteomes" id="UP000595897"/>
    </source>
</evidence>
<keyword evidence="1" id="KW-0326">Glycosidase</keyword>
<dbReference type="InterPro" id="IPR011081">
    <property type="entry name" value="Big_4"/>
</dbReference>
<proteinExistence type="predicted"/>
<dbReference type="KEGG" id="ahb:bsdtb5_13540"/>
<dbReference type="Gene3D" id="1.50.10.10">
    <property type="match status" value="1"/>
</dbReference>
<dbReference type="InterPro" id="IPR035986">
    <property type="entry name" value="PKD_dom_sf"/>
</dbReference>
<accession>A0A7R7EJU3</accession>
<dbReference type="SUPFAM" id="SSF49785">
    <property type="entry name" value="Galactose-binding domain-like"/>
    <property type="match status" value="1"/>
</dbReference>
<reference evidence="3 4" key="1">
    <citation type="submission" date="2020-11" db="EMBL/GenBank/DDBJ databases">
        <title>Draft genome sequencing of a Lachnospiraceae strain isolated from anoxic soil subjected to BSD treatment.</title>
        <authorList>
            <person name="Uek A."/>
            <person name="Tonouchi A."/>
        </authorList>
    </citation>
    <scope>NUCLEOTIDE SEQUENCE [LARGE SCALE GENOMIC DNA]</scope>
    <source>
        <strain evidence="3 4">TB5</strain>
    </source>
</reference>
<dbReference type="SUPFAM" id="SSF48208">
    <property type="entry name" value="Six-hairpin glycosidases"/>
    <property type="match status" value="2"/>
</dbReference>
<dbReference type="InterPro" id="IPR008979">
    <property type="entry name" value="Galactose-bd-like_sf"/>
</dbReference>
<dbReference type="Pfam" id="PF22633">
    <property type="entry name" value="F5_F8_type_C_2"/>
    <property type="match status" value="1"/>
</dbReference>
<feature type="domain" description="F5/8 type C" evidence="2">
    <location>
        <begin position="891"/>
        <end position="1055"/>
    </location>
</feature>
<dbReference type="InterPro" id="IPR008928">
    <property type="entry name" value="6-hairpin_glycosidase_sf"/>
</dbReference>
<dbReference type="EMBL" id="AP024169">
    <property type="protein sequence ID" value="BCN30059.1"/>
    <property type="molecule type" value="Genomic_DNA"/>
</dbReference>
<dbReference type="GO" id="GO:0005975">
    <property type="term" value="P:carbohydrate metabolic process"/>
    <property type="evidence" value="ECO:0007669"/>
    <property type="project" value="InterPro"/>
</dbReference>
<dbReference type="RefSeq" id="WP_271715308.1">
    <property type="nucleotide sequence ID" value="NZ_AP024169.1"/>
</dbReference>
<evidence type="ECO:0000256" key="1">
    <source>
        <dbReference type="ARBA" id="ARBA00023295"/>
    </source>
</evidence>
<dbReference type="Proteomes" id="UP000595897">
    <property type="component" value="Chromosome"/>
</dbReference>
<dbReference type="GO" id="GO:0016798">
    <property type="term" value="F:hydrolase activity, acting on glycosyl bonds"/>
    <property type="evidence" value="ECO:0007669"/>
    <property type="project" value="UniProtKB-KW"/>
</dbReference>
<dbReference type="InterPro" id="IPR000421">
    <property type="entry name" value="FA58C"/>
</dbReference>
<dbReference type="Gene3D" id="1.20.1270.70">
    <property type="entry name" value="Designed single chain three-helix bundle"/>
    <property type="match status" value="1"/>
</dbReference>
<dbReference type="Pfam" id="PF07532">
    <property type="entry name" value="Big_4"/>
    <property type="match status" value="1"/>
</dbReference>
<gene>
    <name evidence="3" type="ORF">bsdtb5_13540</name>
</gene>